<dbReference type="InterPro" id="IPR026992">
    <property type="entry name" value="DIOX_N"/>
</dbReference>
<evidence type="ECO:0000259" key="2">
    <source>
        <dbReference type="Pfam" id="PF14226"/>
    </source>
</evidence>
<sequence>MQLPLIDLADIKDDQSQLVIARELARISRTVGCLVLINHGVNIQQFVNVAHKLFDMPLDERQQWPLGKIEDFVGYENDALPGVDRLWMTGATFATPRAGLPDLWLSYVDQIDDFKSSCHQLIQKLLVYLGIALQGHDSDCFAKRHSTDDNIQQFRVRRYAPGSLGVDHWFPTTAKGSLSIGFASDGDVEIETAPGEWRTTPHVDNGLLVYLGDAIPYYSRGHLRKMRYKPIWSPEVAKTARIGMTYNSTTLLDTTYTKDRT</sequence>
<proteinExistence type="inferred from homology"/>
<dbReference type="Proteomes" id="UP001310594">
    <property type="component" value="Unassembled WGS sequence"/>
</dbReference>
<dbReference type="Gene3D" id="2.60.120.330">
    <property type="entry name" value="B-lactam Antibiotic, Isopenicillin N Synthase, Chain"/>
    <property type="match status" value="1"/>
</dbReference>
<accession>A0AAN8A0T8</accession>
<organism evidence="3 4">
    <name type="scientific">Elasticomyces elasticus</name>
    <dbReference type="NCBI Taxonomy" id="574655"/>
    <lineage>
        <taxon>Eukaryota</taxon>
        <taxon>Fungi</taxon>
        <taxon>Dikarya</taxon>
        <taxon>Ascomycota</taxon>
        <taxon>Pezizomycotina</taxon>
        <taxon>Dothideomycetes</taxon>
        <taxon>Dothideomycetidae</taxon>
        <taxon>Mycosphaerellales</taxon>
        <taxon>Teratosphaeriaceae</taxon>
        <taxon>Elasticomyces</taxon>
    </lineage>
</organism>
<name>A0AAN8A0T8_9PEZI</name>
<gene>
    <name evidence="3" type="ORF">LTR97_007327</name>
</gene>
<dbReference type="PANTHER" id="PTHR47990">
    <property type="entry name" value="2-OXOGLUTARATE (2OG) AND FE(II)-DEPENDENT OXYGENASE SUPERFAMILY PROTEIN-RELATED"/>
    <property type="match status" value="1"/>
</dbReference>
<dbReference type="Pfam" id="PF14226">
    <property type="entry name" value="DIOX_N"/>
    <property type="match status" value="1"/>
</dbReference>
<comment type="caution">
    <text evidence="3">The sequence shown here is derived from an EMBL/GenBank/DDBJ whole genome shotgun (WGS) entry which is preliminary data.</text>
</comment>
<comment type="similarity">
    <text evidence="1">Belongs to the iron/ascorbate-dependent oxidoreductase family.</text>
</comment>
<dbReference type="SUPFAM" id="SSF51197">
    <property type="entry name" value="Clavaminate synthase-like"/>
    <property type="match status" value="1"/>
</dbReference>
<evidence type="ECO:0000313" key="4">
    <source>
        <dbReference type="Proteomes" id="UP001310594"/>
    </source>
</evidence>
<reference evidence="3" key="1">
    <citation type="submission" date="2023-08" db="EMBL/GenBank/DDBJ databases">
        <title>Black Yeasts Isolated from many extreme environments.</title>
        <authorList>
            <person name="Coleine C."/>
            <person name="Stajich J.E."/>
            <person name="Selbmann L."/>
        </authorList>
    </citation>
    <scope>NUCLEOTIDE SEQUENCE</scope>
    <source>
        <strain evidence="3">CCFEE 5810</strain>
    </source>
</reference>
<protein>
    <recommendedName>
        <fullName evidence="2">Non-haem dioxygenase N-terminal domain-containing protein</fullName>
    </recommendedName>
</protein>
<evidence type="ECO:0000313" key="3">
    <source>
        <dbReference type="EMBL" id="KAK5697192.1"/>
    </source>
</evidence>
<evidence type="ECO:0000256" key="1">
    <source>
        <dbReference type="ARBA" id="ARBA00008056"/>
    </source>
</evidence>
<dbReference type="EMBL" id="JAVRQU010000011">
    <property type="protein sequence ID" value="KAK5697192.1"/>
    <property type="molecule type" value="Genomic_DNA"/>
</dbReference>
<feature type="domain" description="Non-haem dioxygenase N-terminal" evidence="2">
    <location>
        <begin position="3"/>
        <end position="77"/>
    </location>
</feature>
<dbReference type="InterPro" id="IPR027443">
    <property type="entry name" value="IPNS-like_sf"/>
</dbReference>
<dbReference type="AlphaFoldDB" id="A0AAN8A0T8"/>
<dbReference type="InterPro" id="IPR050231">
    <property type="entry name" value="Iron_ascorbate_oxido_reductase"/>
</dbReference>